<gene>
    <name evidence="1" type="ordered locus">AciX8_0707</name>
</gene>
<dbReference type="OrthoDB" id="9834519at2"/>
<sequence>MAQPSIASVSIGSSTFNAIGVHFGMGTVNDGMSGMPTMGSLNCAIAVIVNLNDQVNVPFATLNTLFQLAYGVTHDKIQDVVLTFWADDAKQDVICTYTFRGWISNYTTATGSSKNGQDGDATNHILTLTLQPELDAKQAVKIQLGN</sequence>
<dbReference type="HOGENOM" id="CLU_1747068_0_0_0"/>
<accession>G8NRU3</accession>
<evidence type="ECO:0000313" key="1">
    <source>
        <dbReference type="EMBL" id="AEU35056.1"/>
    </source>
</evidence>
<reference evidence="1 2" key="1">
    <citation type="submission" date="2011-11" db="EMBL/GenBank/DDBJ databases">
        <title>Complete sequence of Granulicella mallensis MP5ACTX8.</title>
        <authorList>
            <consortium name="US DOE Joint Genome Institute"/>
            <person name="Lucas S."/>
            <person name="Copeland A."/>
            <person name="Lapidus A."/>
            <person name="Cheng J.-F."/>
            <person name="Goodwin L."/>
            <person name="Pitluck S."/>
            <person name="Peters L."/>
            <person name="Lu M."/>
            <person name="Detter J.C."/>
            <person name="Han C."/>
            <person name="Tapia R."/>
            <person name="Land M."/>
            <person name="Hauser L."/>
            <person name="Kyrpides N."/>
            <person name="Ivanova N."/>
            <person name="Mikhailova N."/>
            <person name="Pagani I."/>
            <person name="Rawat S."/>
            <person name="Mannisto M."/>
            <person name="Haggblom M."/>
            <person name="Woyke T."/>
        </authorList>
    </citation>
    <scope>NUCLEOTIDE SEQUENCE [LARGE SCALE GENOMIC DNA]</scope>
    <source>
        <strain evidence="2">ATCC BAA-1857 / DSM 23137 / MP5ACTX8</strain>
    </source>
</reference>
<dbReference type="Proteomes" id="UP000007113">
    <property type="component" value="Chromosome"/>
</dbReference>
<name>G8NRU3_GRAMM</name>
<dbReference type="EMBL" id="CP003130">
    <property type="protein sequence ID" value="AEU35056.1"/>
    <property type="molecule type" value="Genomic_DNA"/>
</dbReference>
<keyword evidence="2" id="KW-1185">Reference proteome</keyword>
<organism evidence="1 2">
    <name type="scientific">Granulicella mallensis (strain ATCC BAA-1857 / DSM 23137 / MP5ACTX8)</name>
    <dbReference type="NCBI Taxonomy" id="682795"/>
    <lineage>
        <taxon>Bacteria</taxon>
        <taxon>Pseudomonadati</taxon>
        <taxon>Acidobacteriota</taxon>
        <taxon>Terriglobia</taxon>
        <taxon>Terriglobales</taxon>
        <taxon>Acidobacteriaceae</taxon>
        <taxon>Granulicella</taxon>
    </lineage>
</organism>
<dbReference type="RefSeq" id="WP_014263940.1">
    <property type="nucleotide sequence ID" value="NC_016631.1"/>
</dbReference>
<protein>
    <submittedName>
        <fullName evidence="1">Uncharacterized protein</fullName>
    </submittedName>
</protein>
<proteinExistence type="predicted"/>
<evidence type="ECO:0000313" key="2">
    <source>
        <dbReference type="Proteomes" id="UP000007113"/>
    </source>
</evidence>
<dbReference type="KEGG" id="gma:AciX8_0707"/>
<dbReference type="AlphaFoldDB" id="G8NRU3"/>
<dbReference type="STRING" id="682795.AciX8_0707"/>